<proteinExistence type="predicted"/>
<dbReference type="EMBL" id="CP023778">
    <property type="protein sequence ID" value="ATL69384.1"/>
    <property type="molecule type" value="Genomic_DNA"/>
</dbReference>
<reference evidence="1 2" key="1">
    <citation type="submission" date="2017-10" db="EMBL/GenBank/DDBJ databases">
        <title>Comparative genomics between pathogenic Norcardia.</title>
        <authorList>
            <person name="Zeng L."/>
        </authorList>
    </citation>
    <scope>NUCLEOTIDE SEQUENCE [LARGE SCALE GENOMIC DNA]</scope>
    <source>
        <strain evidence="1 2">NC_YFY_NT001</strain>
    </source>
</reference>
<evidence type="ECO:0000313" key="2">
    <source>
        <dbReference type="Proteomes" id="UP000221961"/>
    </source>
</evidence>
<protein>
    <recommendedName>
        <fullName evidence="3">Nucleotidyltransferase</fullName>
    </recommendedName>
</protein>
<evidence type="ECO:0000313" key="1">
    <source>
        <dbReference type="EMBL" id="ATL69384.1"/>
    </source>
</evidence>
<dbReference type="RefSeq" id="WP_098696417.1">
    <property type="nucleotide sequence ID" value="NZ_CP023778.1"/>
</dbReference>
<organism evidence="1 2">
    <name type="scientific">Nocardia terpenica</name>
    <dbReference type="NCBI Taxonomy" id="455432"/>
    <lineage>
        <taxon>Bacteria</taxon>
        <taxon>Bacillati</taxon>
        <taxon>Actinomycetota</taxon>
        <taxon>Actinomycetes</taxon>
        <taxon>Mycobacteriales</taxon>
        <taxon>Nocardiaceae</taxon>
        <taxon>Nocardia</taxon>
    </lineage>
</organism>
<dbReference type="GeneID" id="88361062"/>
<dbReference type="Proteomes" id="UP000221961">
    <property type="component" value="Chromosome"/>
</dbReference>
<dbReference type="KEGG" id="ntp:CRH09_27575"/>
<accession>A0A291RQ81</accession>
<gene>
    <name evidence="1" type="ORF">CRH09_27575</name>
</gene>
<sequence length="358" mass="39211">MDLETLYGVIGVPEESGPSSLLFAARKEHYTLPGLVLSALARQGTTMSDAAQGELDRARRRGLWFDDILTRVSADVSVRPIKGPVVARYYPADLLRPQGDLDLLVDNERDAWRVARMLSAIEPVYIGVSVLGAPTRHLLVTMTWTPEDALLDPEMRVEITTAALTGDEYAVPIRSVLPDEPLLACLLALSEERFQRPFHVRDAIDVHLMGGSNLPMSVAEMAAAIGDYCLAPEVAELLAYTAARAPLGSFTGLEEELQTAVTAELARRATYPGTATRTFDVLAALTDGSPLYGMPLRRITNGRDDWDSARTHCFGDEALLLTPVGDYLLVAEERVDPDRYDAAVRELQLCYPLAQETV</sequence>
<evidence type="ECO:0008006" key="3">
    <source>
        <dbReference type="Google" id="ProtNLM"/>
    </source>
</evidence>
<dbReference type="AlphaFoldDB" id="A0A291RQ81"/>
<name>A0A291RQ81_9NOCA</name>